<evidence type="ECO:0000256" key="3">
    <source>
        <dbReference type="ARBA" id="ARBA00022764"/>
    </source>
</evidence>
<reference evidence="7 8" key="1">
    <citation type="submission" date="2018-01" db="EMBL/GenBank/DDBJ databases">
        <title>Complete genome sequence of Salinigranum rubrum GX10T, an extremely halophilic archaeon isolated from a marine solar saltern.</title>
        <authorList>
            <person name="Han S."/>
        </authorList>
    </citation>
    <scope>NUCLEOTIDE SEQUENCE [LARGE SCALE GENOMIC DNA]</scope>
    <source>
        <strain evidence="7 8">GX10</strain>
    </source>
</reference>
<protein>
    <submittedName>
        <fullName evidence="7">Uncharacterized protein</fullName>
    </submittedName>
</protein>
<dbReference type="GO" id="GO:0016829">
    <property type="term" value="F:lyase activity"/>
    <property type="evidence" value="ECO:0007669"/>
    <property type="project" value="UniProtKB-KW"/>
</dbReference>
<sequence>MTDTNPDVARHGPLTTARLGLQTVSRLQPRQLAGVLERKARHAVLPRLPVDFDDRYERRVPGTLRVSFAGVADNSDLLRDCLEPRTRVSSRSRLAEFSEGRLAFLGEEVRLASDLTIDWDDDQLTDVPLLWWLKYQSLEVLSWFVFGDEEPARDPAVVSNTLDPWLRAFISTTEIGSPDYLRRDWIPHAVSLRIMHLCRYCAWLAAHDMLASRGYLLTFLYKNALFLRNHVEHGVGGNHLVENAVALLMAGLVFDDNRDWLQTGLTVLCETAETQFLSDGGHFERSPMYHVMVLTRYLTAVDLLDRYGRPVPPAVRRTARDATAFLRTLSPPDERIPLLNDAVFDEMLALTEVLRYADAQSISPSGHRELAATGYYWLGTGDDRMLVDGGAVGPPHLPGHSHVDLLSIMLWLDGQRVLTDTGVYQYTADDRRIYARSARAHNTVQVGASGPIEVGGQYLMGARVEPEVVSYDPEEGRFVGQYRCPGWSSRSIRHTRAISAEPGLWTVSDTITGDVDQRISSRLHFHPDTRVDPDGSGAFRISRQSGDTLGTVRVDDDVPTELRRTPYFPRFGVVHERDALEMTYSRGENTFTVSVDANR</sequence>
<keyword evidence="8" id="KW-1185">Reference proteome</keyword>
<feature type="domain" description="Heparin-sulfate lyase N-terminal" evidence="6">
    <location>
        <begin position="184"/>
        <end position="348"/>
    </location>
</feature>
<evidence type="ECO:0000313" key="8">
    <source>
        <dbReference type="Proteomes" id="UP000236584"/>
    </source>
</evidence>
<dbReference type="Pfam" id="PF16889">
    <property type="entry name" value="Hepar_II_III_N"/>
    <property type="match status" value="1"/>
</dbReference>
<evidence type="ECO:0000259" key="6">
    <source>
        <dbReference type="Pfam" id="PF16889"/>
    </source>
</evidence>
<evidence type="ECO:0000259" key="5">
    <source>
        <dbReference type="Pfam" id="PF07940"/>
    </source>
</evidence>
<dbReference type="GeneID" id="35593178"/>
<evidence type="ECO:0000313" key="7">
    <source>
        <dbReference type="EMBL" id="AUV82573.1"/>
    </source>
</evidence>
<comment type="subcellular location">
    <subcellularLocation>
        <location evidence="1">Periplasm</location>
    </subcellularLocation>
</comment>
<dbReference type="PANTHER" id="PTHR39210:SF1">
    <property type="entry name" value="HEPARIN-SULFATE LYASE"/>
    <property type="match status" value="1"/>
</dbReference>
<dbReference type="PANTHER" id="PTHR39210">
    <property type="entry name" value="HEPARIN-SULFATE LYASE"/>
    <property type="match status" value="1"/>
</dbReference>
<dbReference type="SUPFAM" id="SSF48230">
    <property type="entry name" value="Chondroitin AC/alginate lyase"/>
    <property type="match status" value="1"/>
</dbReference>
<keyword evidence="4" id="KW-0456">Lyase</keyword>
<gene>
    <name evidence="7" type="ORF">C2R22_13765</name>
</gene>
<dbReference type="RefSeq" id="WP_103426262.1">
    <property type="nucleotide sequence ID" value="NZ_CP026309.1"/>
</dbReference>
<dbReference type="EMBL" id="CP026309">
    <property type="protein sequence ID" value="AUV82573.1"/>
    <property type="molecule type" value="Genomic_DNA"/>
</dbReference>
<accession>A0A2I8VKV7</accession>
<dbReference type="AlphaFoldDB" id="A0A2I8VKV7"/>
<dbReference type="KEGG" id="srub:C2R22_13765"/>
<dbReference type="Pfam" id="PF07940">
    <property type="entry name" value="Hepar_II_III_C"/>
    <property type="match status" value="1"/>
</dbReference>
<dbReference type="Gene3D" id="1.50.10.100">
    <property type="entry name" value="Chondroitin AC/alginate lyase"/>
    <property type="match status" value="1"/>
</dbReference>
<evidence type="ECO:0000256" key="4">
    <source>
        <dbReference type="ARBA" id="ARBA00023239"/>
    </source>
</evidence>
<name>A0A2I8VKV7_9EURY</name>
<evidence type="ECO:0000256" key="1">
    <source>
        <dbReference type="ARBA" id="ARBA00004418"/>
    </source>
</evidence>
<dbReference type="Proteomes" id="UP000236584">
    <property type="component" value="Chromosome"/>
</dbReference>
<dbReference type="InterPro" id="IPR008929">
    <property type="entry name" value="Chondroitin_lyas"/>
</dbReference>
<feature type="domain" description="Heparinase II/III-like C-terminal" evidence="5">
    <location>
        <begin position="367"/>
        <end position="573"/>
    </location>
</feature>
<keyword evidence="3" id="KW-0574">Periplasm</keyword>
<dbReference type="OrthoDB" id="281567at2157"/>
<dbReference type="InterPro" id="IPR012480">
    <property type="entry name" value="Hepar_II_III_C"/>
</dbReference>
<proteinExistence type="predicted"/>
<dbReference type="Gene3D" id="2.70.98.70">
    <property type="match status" value="1"/>
</dbReference>
<evidence type="ECO:0000256" key="2">
    <source>
        <dbReference type="ARBA" id="ARBA00022729"/>
    </source>
</evidence>
<dbReference type="InterPro" id="IPR031680">
    <property type="entry name" value="Hepar_II_III_N"/>
</dbReference>
<dbReference type="GO" id="GO:0042597">
    <property type="term" value="C:periplasmic space"/>
    <property type="evidence" value="ECO:0007669"/>
    <property type="project" value="UniProtKB-SubCell"/>
</dbReference>
<organism evidence="7 8">
    <name type="scientific">Salinigranum rubrum</name>
    <dbReference type="NCBI Taxonomy" id="755307"/>
    <lineage>
        <taxon>Archaea</taxon>
        <taxon>Methanobacteriati</taxon>
        <taxon>Methanobacteriota</taxon>
        <taxon>Stenosarchaea group</taxon>
        <taxon>Halobacteria</taxon>
        <taxon>Halobacteriales</taxon>
        <taxon>Haloferacaceae</taxon>
        <taxon>Salinigranum</taxon>
    </lineage>
</organism>
<keyword evidence="2" id="KW-0732">Signal</keyword>